<keyword evidence="1" id="KW-1133">Transmembrane helix</keyword>
<reference evidence="2 3" key="1">
    <citation type="submission" date="2017-08" db="EMBL/GenBank/DDBJ databases">
        <title>Draft genome sequences of 64 type strains of genus Staph aureus.</title>
        <authorList>
            <person name="Cole K."/>
            <person name="Golubchik T."/>
            <person name="Russell J."/>
            <person name="Foster D."/>
            <person name="Llewelyn M."/>
            <person name="Wilson D."/>
            <person name="Crook D."/>
            <person name="Paul J."/>
        </authorList>
    </citation>
    <scope>NUCLEOTIDE SEQUENCE [LARGE SCALE GENOMIC DNA]</scope>
    <source>
        <strain evidence="2 3">NCTC 12101</strain>
    </source>
</reference>
<feature type="transmembrane region" description="Helical" evidence="1">
    <location>
        <begin position="7"/>
        <end position="29"/>
    </location>
</feature>
<proteinExistence type="predicted"/>
<dbReference type="Pfam" id="PF11337">
    <property type="entry name" value="DUF3139"/>
    <property type="match status" value="1"/>
</dbReference>
<protein>
    <submittedName>
        <fullName evidence="2">DUF3139 domain-containing protein</fullName>
    </submittedName>
</protein>
<dbReference type="RefSeq" id="WP_059106271.1">
    <property type="nucleotide sequence ID" value="NZ_AP024589.1"/>
</dbReference>
<organism evidence="2 3">
    <name type="scientific">Staphylococcus auricularis</name>
    <dbReference type="NCBI Taxonomy" id="29379"/>
    <lineage>
        <taxon>Bacteria</taxon>
        <taxon>Bacillati</taxon>
        <taxon>Bacillota</taxon>
        <taxon>Bacilli</taxon>
        <taxon>Bacillales</taxon>
        <taxon>Staphylococcaceae</taxon>
        <taxon>Staphylococcus</taxon>
    </lineage>
</organism>
<sequence>MKKVLKILFSVVIIVIIFIILVAIDMHMYQEHEEAKVRDRVHHVLKQKGWDDKVESEENIFTFNTGHNFLYVTFKDEPYNTYTYFIDEDNKVKGHPVLKDEYNKKPKHYKKSYVLE</sequence>
<accession>A0AAP8PNJ9</accession>
<comment type="caution">
    <text evidence="2">The sequence shown here is derived from an EMBL/GenBank/DDBJ whole genome shotgun (WGS) entry which is preliminary data.</text>
</comment>
<dbReference type="AlphaFoldDB" id="A0AAP8PNJ9"/>
<evidence type="ECO:0000313" key="2">
    <source>
        <dbReference type="EMBL" id="PNZ67051.1"/>
    </source>
</evidence>
<evidence type="ECO:0000313" key="3">
    <source>
        <dbReference type="Proteomes" id="UP000242470"/>
    </source>
</evidence>
<dbReference type="EMBL" id="PPQW01000043">
    <property type="protein sequence ID" value="PNZ67051.1"/>
    <property type="molecule type" value="Genomic_DNA"/>
</dbReference>
<dbReference type="Proteomes" id="UP000242470">
    <property type="component" value="Unassembled WGS sequence"/>
</dbReference>
<dbReference type="GeneID" id="64983106"/>
<evidence type="ECO:0000256" key="1">
    <source>
        <dbReference type="SAM" id="Phobius"/>
    </source>
</evidence>
<name>A0AAP8PNJ9_9STAP</name>
<keyword evidence="1" id="KW-0812">Transmembrane</keyword>
<dbReference type="InterPro" id="IPR021486">
    <property type="entry name" value="DUF3139"/>
</dbReference>
<keyword evidence="1" id="KW-0472">Membrane</keyword>
<gene>
    <name evidence="2" type="ORF">CD158_07030</name>
</gene>